<name>A0AAW7YY26_9STAP</name>
<reference evidence="2" key="1">
    <citation type="submission" date="2023-07" db="EMBL/GenBank/DDBJ databases">
        <title>Genome content predicts the carbon catabolic preferences of heterotrophic bacteria.</title>
        <authorList>
            <person name="Gralka M."/>
        </authorList>
    </citation>
    <scope>NUCLEOTIDE SEQUENCE</scope>
    <source>
        <strain evidence="2">E2R20</strain>
    </source>
</reference>
<feature type="non-terminal residue" evidence="2">
    <location>
        <position position="70"/>
    </location>
</feature>
<protein>
    <submittedName>
        <fullName evidence="2">Uncharacterized protein</fullName>
    </submittedName>
</protein>
<dbReference type="AlphaFoldDB" id="A0AAW7YY26"/>
<comment type="caution">
    <text evidence="2">The sequence shown here is derived from an EMBL/GenBank/DDBJ whole genome shotgun (WGS) entry which is preliminary data.</text>
</comment>
<evidence type="ECO:0000256" key="1">
    <source>
        <dbReference type="SAM" id="SignalP"/>
    </source>
</evidence>
<keyword evidence="1" id="KW-0732">Signal</keyword>
<sequence>MKLWMTLLVLFSPLLYANQLALEVVEGAYPKLTLRLEKVTELTQHLANTQSSGFEPKLKDHIQVVLPTSS</sequence>
<dbReference type="EMBL" id="JAUOQO010000092">
    <property type="protein sequence ID" value="MDO6575012.1"/>
    <property type="molecule type" value="Genomic_DNA"/>
</dbReference>
<keyword evidence="3" id="KW-1185">Reference proteome</keyword>
<gene>
    <name evidence="2" type="ORF">Q4528_12900</name>
</gene>
<feature type="signal peptide" evidence="1">
    <location>
        <begin position="1"/>
        <end position="17"/>
    </location>
</feature>
<feature type="chain" id="PRO_5043499463" evidence="1">
    <location>
        <begin position="18"/>
        <end position="70"/>
    </location>
</feature>
<organism evidence="2 3">
    <name type="scientific">Staphylococcus pasteuri_A</name>
    <dbReference type="NCBI Taxonomy" id="3062664"/>
    <lineage>
        <taxon>Bacteria</taxon>
        <taxon>Bacillati</taxon>
        <taxon>Bacillota</taxon>
        <taxon>Bacilli</taxon>
        <taxon>Bacillales</taxon>
        <taxon>Staphylococcaceae</taxon>
        <taxon>Staphylococcus</taxon>
    </lineage>
</organism>
<evidence type="ECO:0000313" key="3">
    <source>
        <dbReference type="Proteomes" id="UP001170310"/>
    </source>
</evidence>
<proteinExistence type="predicted"/>
<dbReference type="Proteomes" id="UP001170310">
    <property type="component" value="Unassembled WGS sequence"/>
</dbReference>
<accession>A0AAW7YY26</accession>
<evidence type="ECO:0000313" key="2">
    <source>
        <dbReference type="EMBL" id="MDO6575012.1"/>
    </source>
</evidence>